<dbReference type="InterPro" id="IPR036425">
    <property type="entry name" value="MoaB/Mog-like_dom_sf"/>
</dbReference>
<dbReference type="UniPathway" id="UPA00344"/>
<sequence length="419" mass="44900">MASLQRKKGFQELKSVSEALELVMRVCGSKNLGSERVPSKESCGRVLENDVVSKIDVPPYDRAAVDGFAVRSCETFSASPSNPAFFKLKGTIEAGSHVGEIGEGECYEVYTGAPIPKGADAVVMLEDCEVEGGLVKVKRAAPKFANISLKGEDIRAGEVVIRRGELLRPWHIGVLASIGEGSVMVRRKPRVAVFSTGEELTEVDGARAASGKTIDSTRPMVVGALREIGCEVLDRGIVPDDFDRISAELIELSKRADLIVTIGGTSMGGKDLLPEILKTKFSLIFHGLAVKPGKPTGFGVVEGVPVMMLPGYPVSALVGFESLAVPVLYAWTGRKPPKREKVRAFMTRSVASTPGVRHFLRVTLVRREGRLFADPIAITGSGLLSSITKADGLVIIKEDLEGLEEGSEVEVELLRGDSN</sequence>
<protein>
    <submittedName>
        <fullName evidence="4">Molybdopterin molybdenumtransferase MoeA</fullName>
    </submittedName>
</protein>
<dbReference type="NCBIfam" id="NF045515">
    <property type="entry name" value="Glp_gephyrin"/>
    <property type="match status" value="1"/>
</dbReference>
<dbReference type="GO" id="GO:0061599">
    <property type="term" value="F:molybdopterin molybdotransferase activity"/>
    <property type="evidence" value="ECO:0007669"/>
    <property type="project" value="TreeGrafter"/>
</dbReference>
<dbReference type="Gene3D" id="2.170.190.11">
    <property type="entry name" value="Molybdopterin biosynthesis moea protein, domain 3"/>
    <property type="match status" value="1"/>
</dbReference>
<keyword evidence="2" id="KW-0501">Molybdenum cofactor biosynthesis</keyword>
<dbReference type="InterPro" id="IPR008284">
    <property type="entry name" value="MoCF_biosynth_CS"/>
</dbReference>
<comment type="caution">
    <text evidence="4">The sequence shown here is derived from an EMBL/GenBank/DDBJ whole genome shotgun (WGS) entry which is preliminary data.</text>
</comment>
<dbReference type="CDD" id="cd00887">
    <property type="entry name" value="MoeA"/>
    <property type="match status" value="1"/>
</dbReference>
<dbReference type="GO" id="GO:0006777">
    <property type="term" value="P:Mo-molybdopterin cofactor biosynthetic process"/>
    <property type="evidence" value="ECO:0007669"/>
    <property type="project" value="UniProtKB-KW"/>
</dbReference>
<dbReference type="Proteomes" id="UP000315399">
    <property type="component" value="Unassembled WGS sequence"/>
</dbReference>
<dbReference type="SUPFAM" id="SSF53218">
    <property type="entry name" value="Molybdenum cofactor biosynthesis proteins"/>
    <property type="match status" value="1"/>
</dbReference>
<dbReference type="InterPro" id="IPR005111">
    <property type="entry name" value="MoeA_C_domain_IV"/>
</dbReference>
<dbReference type="Gene3D" id="3.90.105.10">
    <property type="entry name" value="Molybdopterin biosynthesis moea protein, domain 2"/>
    <property type="match status" value="1"/>
</dbReference>
<dbReference type="PANTHER" id="PTHR10192:SF19">
    <property type="entry name" value="MOLYBDOPTERIN BIOSYNTHESIS PROTEIN MJ0666-RELATED"/>
    <property type="match status" value="1"/>
</dbReference>
<dbReference type="InterPro" id="IPR038987">
    <property type="entry name" value="MoeA-like"/>
</dbReference>
<dbReference type="SUPFAM" id="SSF63867">
    <property type="entry name" value="MoeA C-terminal domain-like"/>
    <property type="match status" value="1"/>
</dbReference>
<dbReference type="PANTHER" id="PTHR10192">
    <property type="entry name" value="MOLYBDOPTERIN BIOSYNTHESIS PROTEIN"/>
    <property type="match status" value="1"/>
</dbReference>
<dbReference type="NCBIfam" id="TIGR00177">
    <property type="entry name" value="molyb_syn"/>
    <property type="match status" value="1"/>
</dbReference>
<accession>A0A523BBY8</accession>
<comment type="pathway">
    <text evidence="1">Cofactor biosynthesis; molybdopterin biosynthesis.</text>
</comment>
<dbReference type="PROSITE" id="PS01079">
    <property type="entry name" value="MOCF_BIOSYNTHESIS_2"/>
    <property type="match status" value="1"/>
</dbReference>
<dbReference type="InterPro" id="IPR036688">
    <property type="entry name" value="MoeA_C_domain_IV_sf"/>
</dbReference>
<evidence type="ECO:0000313" key="4">
    <source>
        <dbReference type="EMBL" id="TDA38453.1"/>
    </source>
</evidence>
<feature type="domain" description="MoaB/Mog" evidence="3">
    <location>
        <begin position="192"/>
        <end position="330"/>
    </location>
</feature>
<reference evidence="4 5" key="1">
    <citation type="journal article" date="2019" name="Nat. Microbiol.">
        <title>Expanding anaerobic alkane metabolism in the domain of Archaea.</title>
        <authorList>
            <person name="Wang Y."/>
            <person name="Wegener G."/>
            <person name="Hou J."/>
            <person name="Wang F."/>
            <person name="Xiao X."/>
        </authorList>
    </citation>
    <scope>NUCLEOTIDE SEQUENCE [LARGE SCALE GENOMIC DNA]</scope>
    <source>
        <strain evidence="4">WYZ-LMO10</strain>
    </source>
</reference>
<dbReference type="AlphaFoldDB" id="A0A523BBY8"/>
<dbReference type="InterPro" id="IPR001453">
    <property type="entry name" value="MoaB/Mog_dom"/>
</dbReference>
<evidence type="ECO:0000259" key="3">
    <source>
        <dbReference type="SMART" id="SM00852"/>
    </source>
</evidence>
<dbReference type="GO" id="GO:0005737">
    <property type="term" value="C:cytoplasm"/>
    <property type="evidence" value="ECO:0007669"/>
    <property type="project" value="TreeGrafter"/>
</dbReference>
<dbReference type="SUPFAM" id="SSF63882">
    <property type="entry name" value="MoeA N-terminal region -like"/>
    <property type="match status" value="1"/>
</dbReference>
<organism evidence="4 5">
    <name type="scientific">Thermoproteota archaeon</name>
    <dbReference type="NCBI Taxonomy" id="2056631"/>
    <lineage>
        <taxon>Archaea</taxon>
        <taxon>Thermoproteota</taxon>
    </lineage>
</organism>
<dbReference type="Pfam" id="PF03453">
    <property type="entry name" value="MoeA_N"/>
    <property type="match status" value="1"/>
</dbReference>
<evidence type="ECO:0000313" key="5">
    <source>
        <dbReference type="Proteomes" id="UP000315399"/>
    </source>
</evidence>
<dbReference type="InterPro" id="IPR036135">
    <property type="entry name" value="MoeA_linker/N_sf"/>
</dbReference>
<dbReference type="Pfam" id="PF00994">
    <property type="entry name" value="MoCF_biosynth"/>
    <property type="match status" value="1"/>
</dbReference>
<dbReference type="InterPro" id="IPR005110">
    <property type="entry name" value="MoeA_linker/N"/>
</dbReference>
<dbReference type="Pfam" id="PF03454">
    <property type="entry name" value="MoeA_C"/>
    <property type="match status" value="1"/>
</dbReference>
<name>A0A523BBY8_9CREN</name>
<proteinExistence type="predicted"/>
<evidence type="ECO:0000256" key="2">
    <source>
        <dbReference type="ARBA" id="ARBA00023150"/>
    </source>
</evidence>
<evidence type="ECO:0000256" key="1">
    <source>
        <dbReference type="ARBA" id="ARBA00005046"/>
    </source>
</evidence>
<dbReference type="EMBL" id="QNVH01000038">
    <property type="protein sequence ID" value="TDA38453.1"/>
    <property type="molecule type" value="Genomic_DNA"/>
</dbReference>
<dbReference type="Gene3D" id="2.40.340.10">
    <property type="entry name" value="MoeA, C-terminal, domain IV"/>
    <property type="match status" value="1"/>
</dbReference>
<dbReference type="SMART" id="SM00852">
    <property type="entry name" value="MoCF_biosynth"/>
    <property type="match status" value="1"/>
</dbReference>
<gene>
    <name evidence="4" type="ORF">DSO08_04235</name>
</gene>
<dbReference type="Gene3D" id="3.40.980.10">
    <property type="entry name" value="MoaB/Mog-like domain"/>
    <property type="match status" value="1"/>
</dbReference>